<evidence type="ECO:0000313" key="3">
    <source>
        <dbReference type="EMBL" id="TCD61611.1"/>
    </source>
</evidence>
<keyword evidence="4" id="KW-1185">Reference proteome</keyword>
<accession>A0A4R0R372</accession>
<keyword evidence="2" id="KW-1133">Transmembrane helix</keyword>
<proteinExistence type="predicted"/>
<gene>
    <name evidence="3" type="ORF">EIP91_008176</name>
</gene>
<dbReference type="Proteomes" id="UP000292702">
    <property type="component" value="Unassembled WGS sequence"/>
</dbReference>
<name>A0A4R0R372_9APHY</name>
<comment type="caution">
    <text evidence="3">The sequence shown here is derived from an EMBL/GenBank/DDBJ whole genome shotgun (WGS) entry which is preliminary data.</text>
</comment>
<evidence type="ECO:0000256" key="1">
    <source>
        <dbReference type="SAM" id="MobiDB-lite"/>
    </source>
</evidence>
<feature type="transmembrane region" description="Helical" evidence="2">
    <location>
        <begin position="131"/>
        <end position="154"/>
    </location>
</feature>
<dbReference type="EMBL" id="RWJN01000447">
    <property type="protein sequence ID" value="TCD61611.1"/>
    <property type="molecule type" value="Genomic_DNA"/>
</dbReference>
<keyword evidence="2" id="KW-0812">Transmembrane</keyword>
<feature type="compositionally biased region" description="Acidic residues" evidence="1">
    <location>
        <begin position="70"/>
        <end position="86"/>
    </location>
</feature>
<feature type="compositionally biased region" description="Basic and acidic residues" evidence="1">
    <location>
        <begin position="27"/>
        <end position="39"/>
    </location>
</feature>
<protein>
    <submittedName>
        <fullName evidence="3">Uncharacterized protein</fullName>
    </submittedName>
</protein>
<feature type="non-terminal residue" evidence="3">
    <location>
        <position position="1"/>
    </location>
</feature>
<evidence type="ECO:0000313" key="4">
    <source>
        <dbReference type="Proteomes" id="UP000292702"/>
    </source>
</evidence>
<dbReference type="STRING" id="92696.A0A4R0R372"/>
<feature type="compositionally biased region" description="Basic and acidic residues" evidence="1">
    <location>
        <begin position="93"/>
        <end position="108"/>
    </location>
</feature>
<feature type="compositionally biased region" description="Basic and acidic residues" evidence="1">
    <location>
        <begin position="47"/>
        <end position="69"/>
    </location>
</feature>
<sequence>TPRASRAAARERERDSATTPAGSDETAVDHEEDARDAAKVAEANMAEDVREQKELIQRLKAERAAKTQDGDEDMEEDEDEDDDEEGGQAGQKRGREDEKEEYRLNIKEPETQERQIATNRRVTGFTPQRKSLAWGALLFAAGVGIASYAAPAALTNFSNFF</sequence>
<organism evidence="3 4">
    <name type="scientific">Steccherinum ochraceum</name>
    <dbReference type="NCBI Taxonomy" id="92696"/>
    <lineage>
        <taxon>Eukaryota</taxon>
        <taxon>Fungi</taxon>
        <taxon>Dikarya</taxon>
        <taxon>Basidiomycota</taxon>
        <taxon>Agaricomycotina</taxon>
        <taxon>Agaricomycetes</taxon>
        <taxon>Polyporales</taxon>
        <taxon>Steccherinaceae</taxon>
        <taxon>Steccherinum</taxon>
    </lineage>
</organism>
<keyword evidence="2" id="KW-0472">Membrane</keyword>
<dbReference type="OrthoDB" id="5346159at2759"/>
<dbReference type="AlphaFoldDB" id="A0A4R0R372"/>
<evidence type="ECO:0000256" key="2">
    <source>
        <dbReference type="SAM" id="Phobius"/>
    </source>
</evidence>
<reference evidence="3 4" key="1">
    <citation type="submission" date="2018-11" db="EMBL/GenBank/DDBJ databases">
        <title>Genome assembly of Steccherinum ochraceum LE-BIN_3174, the white-rot fungus of the Steccherinaceae family (The Residual Polyporoid clade, Polyporales, Basidiomycota).</title>
        <authorList>
            <person name="Fedorova T.V."/>
            <person name="Glazunova O.A."/>
            <person name="Landesman E.O."/>
            <person name="Moiseenko K.V."/>
            <person name="Psurtseva N.V."/>
            <person name="Savinova O.S."/>
            <person name="Shakhova N.V."/>
            <person name="Tyazhelova T.V."/>
            <person name="Vasina D.V."/>
        </authorList>
    </citation>
    <scope>NUCLEOTIDE SEQUENCE [LARGE SCALE GENOMIC DNA]</scope>
    <source>
        <strain evidence="3 4">LE-BIN_3174</strain>
    </source>
</reference>
<feature type="region of interest" description="Disordered" evidence="1">
    <location>
        <begin position="1"/>
        <end position="108"/>
    </location>
</feature>